<keyword evidence="8 12" id="KW-0067">ATP-binding</keyword>
<comment type="catalytic activity">
    <reaction evidence="11">
        <text>L-seryl-[protein] + ATP = O-phospho-L-seryl-[protein] + ADP + H(+)</text>
        <dbReference type="Rhea" id="RHEA:17989"/>
        <dbReference type="Rhea" id="RHEA-COMP:9863"/>
        <dbReference type="Rhea" id="RHEA-COMP:11604"/>
        <dbReference type="ChEBI" id="CHEBI:15378"/>
        <dbReference type="ChEBI" id="CHEBI:29999"/>
        <dbReference type="ChEBI" id="CHEBI:30616"/>
        <dbReference type="ChEBI" id="CHEBI:83421"/>
        <dbReference type="ChEBI" id="CHEBI:456216"/>
        <dbReference type="EC" id="2.7.11.12"/>
    </reaction>
</comment>
<dbReference type="InterPro" id="IPR017441">
    <property type="entry name" value="Protein_kinase_ATP_BS"/>
</dbReference>
<dbReference type="InterPro" id="IPR018490">
    <property type="entry name" value="cNMP-bd_dom_sf"/>
</dbReference>
<keyword evidence="5" id="KW-0808">Transferase</keyword>
<dbReference type="EC" id="2.7.11.12" evidence="2"/>
<evidence type="ECO:0000256" key="5">
    <source>
        <dbReference type="ARBA" id="ARBA00022679"/>
    </source>
</evidence>
<dbReference type="SMART" id="SM00100">
    <property type="entry name" value="cNMP"/>
    <property type="match status" value="2"/>
</dbReference>
<dbReference type="PRINTS" id="PR00103">
    <property type="entry name" value="CAMPKINASE"/>
</dbReference>
<evidence type="ECO:0000259" key="13">
    <source>
        <dbReference type="PROSITE" id="PS50011"/>
    </source>
</evidence>
<dbReference type="SUPFAM" id="SSF56112">
    <property type="entry name" value="Protein kinase-like (PK-like)"/>
    <property type="match status" value="1"/>
</dbReference>
<dbReference type="GO" id="GO:0046872">
    <property type="term" value="F:metal ion binding"/>
    <property type="evidence" value="ECO:0007669"/>
    <property type="project" value="UniProtKB-KW"/>
</dbReference>
<feature type="domain" description="Protein kinase" evidence="13">
    <location>
        <begin position="545"/>
        <end position="849"/>
    </location>
</feature>
<comment type="similarity">
    <text evidence="1">Belongs to the protein kinase superfamily. AGC Ser/Thr protein kinase family. cGMP subfamily.</text>
</comment>
<evidence type="ECO:0000256" key="11">
    <source>
        <dbReference type="ARBA" id="ARBA00047462"/>
    </source>
</evidence>
<accession>A0ABD3SP15</accession>
<dbReference type="PROSITE" id="PS00107">
    <property type="entry name" value="PROTEIN_KINASE_ATP"/>
    <property type="match status" value="1"/>
</dbReference>
<comment type="caution">
    <text evidence="16">The sequence shown here is derived from an EMBL/GenBank/DDBJ whole genome shotgun (WGS) entry which is preliminary data.</text>
</comment>
<gene>
    <name evidence="16" type="ORF">ACHAXA_006251</name>
</gene>
<dbReference type="SUPFAM" id="SSF51206">
    <property type="entry name" value="cAMP-binding domain-like"/>
    <property type="match status" value="3"/>
</dbReference>
<feature type="domain" description="Cyclic nucleotide-binding" evidence="14">
    <location>
        <begin position="144"/>
        <end position="270"/>
    </location>
</feature>
<dbReference type="InterPro" id="IPR000961">
    <property type="entry name" value="AGC-kinase_C"/>
</dbReference>
<dbReference type="InterPro" id="IPR011009">
    <property type="entry name" value="Kinase-like_dom_sf"/>
</dbReference>
<sequence length="903" mass="102201">MGNICCGPDGEILHKNGPWRDVNAWSEDADNGHDHDDDSVDAEYNAGAEGREKLILLHEKHKLGRILSARSWSSSTSTSSAQARDTWRKLRLYVKASPKALRRRSSRMAVMCTPMDATPFNSPSFPKSEESTKFLLDAINDNFVFDSIDDSSKLLFVNAMQTKEFSEGDWVIREGDAGDYFYVVEEGEIAFIKRGRSPEGVPIDPPLQVGTAAKGSTFGELALLYNTPREVSVLAVTPLKLFRIDQRTFRSLLMSQRCRVRTELLDLARKISIFQDLDVTTLGKLVDAFSIVTHRPGERIINKGDRGDVLYIVKSGKVRVETDIDIIVGEGECFGERALITGEARWASVTAVTQSSILCVSKGVLEELLGPLDRAMKHCYLVTLVRSIPMFKSLRRDEVDRCVRHFKEESFKKGDKIFPSEKFYLIKEGRALMMSNKEVCVEGTSGRNLSLEPKLIKLVKNDYFENLLDSYQEDSDALRSPADSMDKMNEYTIYVEDDMVCFTLVASDFECVVGDLKTFFARSLDGSDDCVRSKNKRKLINLNKLKMRRILGKGNFGEVWLVTLSNGEDKPTPYALKIVGKRQVLKHRMVRSIMSEKNVMESCVHPFLMNMVSSFQDENNLYFVLDLTLGGELFDRIYPKDTSMNPDNKAWKASKFYKSFGPEDDRKALSRYGMAGLGVRQAVFYSACIIDGLAYLHNRRIAYRDLKPENVLINEKGYCVIIDMGFAKIVLDKTYTMCGTPEYIAPEVIASKGHDHVADYWSFACVLYEMIVGHTPFFTKGIDQLSLLKRIFKSQYTFPAALGSSNGNGLNEALCHWKDLVSRLLKNNSVERLGNLRNGVDDILDHVWFAHINFNEFRNQNNPAPWVPDIGDILDKSHGKDMFRKEVFTSKISDEDQAAFQDF</sequence>
<dbReference type="Pfam" id="PF00069">
    <property type="entry name" value="Pkinase"/>
    <property type="match status" value="1"/>
</dbReference>
<dbReference type="PROSITE" id="PS51285">
    <property type="entry name" value="AGC_KINASE_CTER"/>
    <property type="match status" value="1"/>
</dbReference>
<evidence type="ECO:0000256" key="6">
    <source>
        <dbReference type="ARBA" id="ARBA00022741"/>
    </source>
</evidence>
<dbReference type="InterPro" id="IPR018488">
    <property type="entry name" value="cNMP-bd_CS"/>
</dbReference>
<evidence type="ECO:0000259" key="15">
    <source>
        <dbReference type="PROSITE" id="PS51285"/>
    </source>
</evidence>
<evidence type="ECO:0000313" key="17">
    <source>
        <dbReference type="Proteomes" id="UP001530377"/>
    </source>
</evidence>
<dbReference type="SMART" id="SM00220">
    <property type="entry name" value="S_TKc"/>
    <property type="match status" value="1"/>
</dbReference>
<evidence type="ECO:0000259" key="14">
    <source>
        <dbReference type="PROSITE" id="PS50042"/>
    </source>
</evidence>
<keyword evidence="4" id="KW-0140">cGMP</keyword>
<keyword evidence="7" id="KW-0418">Kinase</keyword>
<keyword evidence="9" id="KW-0142">cGMP-binding</keyword>
<dbReference type="PANTHER" id="PTHR24353:SF143">
    <property type="entry name" value="PROTEIN KINASE DOMAIN-CONTAINING PROTEIN"/>
    <property type="match status" value="1"/>
</dbReference>
<evidence type="ECO:0000256" key="4">
    <source>
        <dbReference type="ARBA" id="ARBA00022535"/>
    </source>
</evidence>
<dbReference type="PROSITE" id="PS50011">
    <property type="entry name" value="PROTEIN_KINASE_DOM"/>
    <property type="match status" value="1"/>
</dbReference>
<dbReference type="EMBL" id="JALLPB020000025">
    <property type="protein sequence ID" value="KAL3826223.1"/>
    <property type="molecule type" value="Genomic_DNA"/>
</dbReference>
<evidence type="ECO:0000256" key="9">
    <source>
        <dbReference type="ARBA" id="ARBA00022992"/>
    </source>
</evidence>
<comment type="catalytic activity">
    <reaction evidence="10">
        <text>L-threonyl-[protein] + ATP = O-phospho-L-threonyl-[protein] + ADP + H(+)</text>
        <dbReference type="Rhea" id="RHEA:46608"/>
        <dbReference type="Rhea" id="RHEA-COMP:11060"/>
        <dbReference type="Rhea" id="RHEA-COMP:11605"/>
        <dbReference type="ChEBI" id="CHEBI:15378"/>
        <dbReference type="ChEBI" id="CHEBI:30013"/>
        <dbReference type="ChEBI" id="CHEBI:30616"/>
        <dbReference type="ChEBI" id="CHEBI:61977"/>
        <dbReference type="ChEBI" id="CHEBI:456216"/>
        <dbReference type="EC" id="2.7.11.12"/>
    </reaction>
</comment>
<evidence type="ECO:0000256" key="8">
    <source>
        <dbReference type="ARBA" id="ARBA00022840"/>
    </source>
</evidence>
<dbReference type="PANTHER" id="PTHR24353">
    <property type="entry name" value="CYCLIC NUCLEOTIDE-DEPENDENT PROTEIN KINASE"/>
    <property type="match status" value="1"/>
</dbReference>
<dbReference type="AlphaFoldDB" id="A0ABD3SP15"/>
<evidence type="ECO:0000256" key="1">
    <source>
        <dbReference type="ARBA" id="ARBA00006352"/>
    </source>
</evidence>
<reference evidence="16 17" key="1">
    <citation type="submission" date="2024-10" db="EMBL/GenBank/DDBJ databases">
        <title>Updated reference genomes for cyclostephanoid diatoms.</title>
        <authorList>
            <person name="Roberts W.R."/>
            <person name="Alverson A.J."/>
        </authorList>
    </citation>
    <scope>NUCLEOTIDE SEQUENCE [LARGE SCALE GENOMIC DNA]</scope>
    <source>
        <strain evidence="16 17">AJA228-03</strain>
    </source>
</reference>
<dbReference type="InterPro" id="IPR000719">
    <property type="entry name" value="Prot_kinase_dom"/>
</dbReference>
<dbReference type="PROSITE" id="PS00108">
    <property type="entry name" value="PROTEIN_KINASE_ST"/>
    <property type="match status" value="1"/>
</dbReference>
<evidence type="ECO:0000256" key="3">
    <source>
        <dbReference type="ARBA" id="ARBA00022527"/>
    </source>
</evidence>
<dbReference type="InterPro" id="IPR008271">
    <property type="entry name" value="Ser/Thr_kinase_AS"/>
</dbReference>
<keyword evidence="17" id="KW-1185">Reference proteome</keyword>
<keyword evidence="3" id="KW-0723">Serine/threonine-protein kinase</keyword>
<dbReference type="GO" id="GO:0004692">
    <property type="term" value="F:cGMP-dependent protein kinase activity"/>
    <property type="evidence" value="ECO:0007669"/>
    <property type="project" value="UniProtKB-EC"/>
</dbReference>
<evidence type="ECO:0000256" key="2">
    <source>
        <dbReference type="ARBA" id="ARBA00012428"/>
    </source>
</evidence>
<name>A0ABD3SP15_9STRA</name>
<evidence type="ECO:0000256" key="10">
    <source>
        <dbReference type="ARBA" id="ARBA00047298"/>
    </source>
</evidence>
<dbReference type="CDD" id="cd00038">
    <property type="entry name" value="CAP_ED"/>
    <property type="match status" value="3"/>
</dbReference>
<keyword evidence="6 12" id="KW-0547">Nucleotide-binding</keyword>
<dbReference type="GO" id="GO:0030553">
    <property type="term" value="F:cGMP binding"/>
    <property type="evidence" value="ECO:0007669"/>
    <property type="project" value="UniProtKB-KW"/>
</dbReference>
<proteinExistence type="inferred from homology"/>
<dbReference type="Pfam" id="PF00027">
    <property type="entry name" value="cNMP_binding"/>
    <property type="match status" value="2"/>
</dbReference>
<dbReference type="Proteomes" id="UP001530377">
    <property type="component" value="Unassembled WGS sequence"/>
</dbReference>
<evidence type="ECO:0000313" key="16">
    <source>
        <dbReference type="EMBL" id="KAL3826223.1"/>
    </source>
</evidence>
<dbReference type="PROSITE" id="PS50042">
    <property type="entry name" value="CNMP_BINDING_3"/>
    <property type="match status" value="2"/>
</dbReference>
<dbReference type="InterPro" id="IPR000595">
    <property type="entry name" value="cNMP-bd_dom"/>
</dbReference>
<feature type="domain" description="Cyclic nucleotide-binding" evidence="14">
    <location>
        <begin position="273"/>
        <end position="386"/>
    </location>
</feature>
<dbReference type="InterPro" id="IPR014710">
    <property type="entry name" value="RmlC-like_jellyroll"/>
</dbReference>
<organism evidence="16 17">
    <name type="scientific">Cyclostephanos tholiformis</name>
    <dbReference type="NCBI Taxonomy" id="382380"/>
    <lineage>
        <taxon>Eukaryota</taxon>
        <taxon>Sar</taxon>
        <taxon>Stramenopiles</taxon>
        <taxon>Ochrophyta</taxon>
        <taxon>Bacillariophyta</taxon>
        <taxon>Coscinodiscophyceae</taxon>
        <taxon>Thalassiosirophycidae</taxon>
        <taxon>Stephanodiscales</taxon>
        <taxon>Stephanodiscaceae</taxon>
        <taxon>Cyclostephanos</taxon>
    </lineage>
</organism>
<evidence type="ECO:0000256" key="12">
    <source>
        <dbReference type="PROSITE-ProRule" id="PRU10141"/>
    </source>
</evidence>
<feature type="binding site" evidence="12">
    <location>
        <position position="581"/>
    </location>
    <ligand>
        <name>ATP</name>
        <dbReference type="ChEBI" id="CHEBI:30616"/>
    </ligand>
</feature>
<protein>
    <recommendedName>
        <fullName evidence="2">cGMP-dependent protein kinase</fullName>
        <ecNumber evidence="2">2.7.11.12</ecNumber>
    </recommendedName>
</protein>
<dbReference type="Gene3D" id="1.10.510.10">
    <property type="entry name" value="Transferase(Phosphotransferase) domain 1"/>
    <property type="match status" value="1"/>
</dbReference>
<feature type="domain" description="AGC-kinase C-terminal" evidence="15">
    <location>
        <begin position="850"/>
        <end position="903"/>
    </location>
</feature>
<dbReference type="PROSITE" id="PS00888">
    <property type="entry name" value="CNMP_BINDING_1"/>
    <property type="match status" value="2"/>
</dbReference>
<dbReference type="Gene3D" id="3.30.200.20">
    <property type="entry name" value="Phosphorylase Kinase, domain 1"/>
    <property type="match status" value="1"/>
</dbReference>
<dbReference type="GO" id="GO:0005524">
    <property type="term" value="F:ATP binding"/>
    <property type="evidence" value="ECO:0007669"/>
    <property type="project" value="UniProtKB-UniRule"/>
</dbReference>
<dbReference type="Gene3D" id="2.60.120.10">
    <property type="entry name" value="Jelly Rolls"/>
    <property type="match status" value="3"/>
</dbReference>
<evidence type="ECO:0000256" key="7">
    <source>
        <dbReference type="ARBA" id="ARBA00022777"/>
    </source>
</evidence>